<dbReference type="Gene3D" id="3.40.50.1110">
    <property type="entry name" value="SGNH hydrolase"/>
    <property type="match status" value="1"/>
</dbReference>
<reference evidence="2" key="1">
    <citation type="submission" date="2022-12" db="EMBL/GenBank/DDBJ databases">
        <authorList>
            <person name="Bing R.G."/>
            <person name="Willard D.J."/>
            <person name="Manesh M.J.H."/>
            <person name="Laemthong T."/>
            <person name="Crosby J.R."/>
            <person name="Kelly R.M."/>
        </authorList>
    </citation>
    <scope>NUCLEOTIDE SEQUENCE</scope>
    <source>
        <strain evidence="2">DSM 8991</strain>
    </source>
</reference>
<evidence type="ECO:0000313" key="2">
    <source>
        <dbReference type="EMBL" id="WAM32734.1"/>
    </source>
</evidence>
<protein>
    <submittedName>
        <fullName evidence="2">SGNH/GDSL hydrolase family protein</fullName>
    </submittedName>
</protein>
<dbReference type="PANTHER" id="PTHR30383">
    <property type="entry name" value="THIOESTERASE 1/PROTEASE 1/LYSOPHOSPHOLIPASE L1"/>
    <property type="match status" value="1"/>
</dbReference>
<dbReference type="PANTHER" id="PTHR30383:SF5">
    <property type="entry name" value="SGNH HYDROLASE-TYPE ESTERASE DOMAIN-CONTAINING PROTEIN"/>
    <property type="match status" value="1"/>
</dbReference>
<keyword evidence="3" id="KW-1185">Reference proteome</keyword>
<keyword evidence="2" id="KW-0378">Hydrolase</keyword>
<dbReference type="InterPro" id="IPR013830">
    <property type="entry name" value="SGNH_hydro"/>
</dbReference>
<gene>
    <name evidence="2" type="ORF">OTJ99_002057</name>
</gene>
<sequence length="233" mass="27054">MLRFWQSRFKELIKEGEFLMLIEKGSKLLFIGDSITDCGRARPVGEGLHWNNLGSGYVSLVSAQLLAKYPESRIRVINMGVGGDTVRHLKARWQTDVLDLKPDWLSIMIGINDVWRQFDNPLIPECHVYLDEYKSTLDELINLTKPDLKGLVLMSPFIIDDNKNDAMRKKMDEYRFAMKEIAQKHNAIFVDVQEEFDRFLKHYHSYALALDRIHPNLTGHMIIANAFLRAIEF</sequence>
<dbReference type="GO" id="GO:0016787">
    <property type="term" value="F:hydrolase activity"/>
    <property type="evidence" value="ECO:0007669"/>
    <property type="project" value="UniProtKB-KW"/>
</dbReference>
<dbReference type="InterPro" id="IPR051532">
    <property type="entry name" value="Ester_Hydrolysis_Enzymes"/>
</dbReference>
<accession>A0ABY7BIT8</accession>
<evidence type="ECO:0000259" key="1">
    <source>
        <dbReference type="Pfam" id="PF13472"/>
    </source>
</evidence>
<dbReference type="CDD" id="cd01834">
    <property type="entry name" value="SGNH_hydrolase_like_2"/>
    <property type="match status" value="1"/>
</dbReference>
<dbReference type="Pfam" id="PF13472">
    <property type="entry name" value="Lipase_GDSL_2"/>
    <property type="match status" value="1"/>
</dbReference>
<evidence type="ECO:0000313" key="3">
    <source>
        <dbReference type="Proteomes" id="UP001164745"/>
    </source>
</evidence>
<dbReference type="Proteomes" id="UP001164745">
    <property type="component" value="Chromosome"/>
</dbReference>
<name>A0ABY7BIT8_9FIRM</name>
<feature type="domain" description="SGNH hydrolase-type esterase" evidence="1">
    <location>
        <begin position="30"/>
        <end position="220"/>
    </location>
</feature>
<dbReference type="SUPFAM" id="SSF52266">
    <property type="entry name" value="SGNH hydrolase"/>
    <property type="match status" value="1"/>
</dbReference>
<dbReference type="EMBL" id="CP113864">
    <property type="protein sequence ID" value="WAM32734.1"/>
    <property type="molecule type" value="Genomic_DNA"/>
</dbReference>
<dbReference type="InterPro" id="IPR036514">
    <property type="entry name" value="SGNH_hydro_sf"/>
</dbReference>
<organism evidence="2 3">
    <name type="scientific">Caldicellulosiruptor naganoensis</name>
    <dbReference type="NCBI Taxonomy" id="29324"/>
    <lineage>
        <taxon>Bacteria</taxon>
        <taxon>Bacillati</taxon>
        <taxon>Bacillota</taxon>
        <taxon>Bacillota incertae sedis</taxon>
        <taxon>Caldicellulosiruptorales</taxon>
        <taxon>Caldicellulosiruptoraceae</taxon>
        <taxon>Caldicellulosiruptor</taxon>
    </lineage>
</organism>
<proteinExistence type="predicted"/>